<name>A0A8H7W1T9_9HELO</name>
<reference evidence="1" key="1">
    <citation type="submission" date="2021-02" db="EMBL/GenBank/DDBJ databases">
        <title>Genome sequence Cadophora malorum strain M34.</title>
        <authorList>
            <person name="Stefanovic E."/>
            <person name="Vu D."/>
            <person name="Scully C."/>
            <person name="Dijksterhuis J."/>
            <person name="Roader J."/>
            <person name="Houbraken J."/>
        </authorList>
    </citation>
    <scope>NUCLEOTIDE SEQUENCE</scope>
    <source>
        <strain evidence="1">M34</strain>
    </source>
</reference>
<proteinExistence type="predicted"/>
<organism evidence="1 2">
    <name type="scientific">Cadophora malorum</name>
    <dbReference type="NCBI Taxonomy" id="108018"/>
    <lineage>
        <taxon>Eukaryota</taxon>
        <taxon>Fungi</taxon>
        <taxon>Dikarya</taxon>
        <taxon>Ascomycota</taxon>
        <taxon>Pezizomycotina</taxon>
        <taxon>Leotiomycetes</taxon>
        <taxon>Helotiales</taxon>
        <taxon>Ploettnerulaceae</taxon>
        <taxon>Cadophora</taxon>
    </lineage>
</organism>
<dbReference type="OrthoDB" id="10339671at2759"/>
<evidence type="ECO:0000313" key="2">
    <source>
        <dbReference type="Proteomes" id="UP000664132"/>
    </source>
</evidence>
<dbReference type="AlphaFoldDB" id="A0A8H7W1T9"/>
<comment type="caution">
    <text evidence="1">The sequence shown here is derived from an EMBL/GenBank/DDBJ whole genome shotgun (WGS) entry which is preliminary data.</text>
</comment>
<keyword evidence="2" id="KW-1185">Reference proteome</keyword>
<sequence length="141" mass="16732">MASQKTVNTAIRFHYLLEMENGQIKTSLTKGALEYQPKFNIIVTYDGSEWRQQISAEVFRMVTELEQTGDYLFEDNAYGRLWVRKFAIGDDCLTTDDKIKRNLSNVKKETRNKRSAMLYALKWWMTDDSLVQLWEYRQQRA</sequence>
<accession>A0A8H7W1T9</accession>
<dbReference type="EMBL" id="JAFJYH010000253">
    <property type="protein sequence ID" value="KAG4414686.1"/>
    <property type="molecule type" value="Genomic_DNA"/>
</dbReference>
<gene>
    <name evidence="1" type="ORF">IFR04_012168</name>
</gene>
<evidence type="ECO:0000313" key="1">
    <source>
        <dbReference type="EMBL" id="KAG4414686.1"/>
    </source>
</evidence>
<dbReference type="Proteomes" id="UP000664132">
    <property type="component" value="Unassembled WGS sequence"/>
</dbReference>
<protein>
    <submittedName>
        <fullName evidence="1">Uncharacterized protein</fullName>
    </submittedName>
</protein>